<name>A0A1G5LKC5_9HYPH</name>
<gene>
    <name evidence="2" type="ORF">SAMN02927923_04367</name>
</gene>
<keyword evidence="3" id="KW-1185">Reference proteome</keyword>
<keyword evidence="1" id="KW-0472">Membrane</keyword>
<dbReference type="OrthoDB" id="8021061at2"/>
<dbReference type="AlphaFoldDB" id="A0A1G5LKC5"/>
<dbReference type="EMBL" id="FMVJ01000019">
    <property type="protein sequence ID" value="SCZ12680.1"/>
    <property type="molecule type" value="Genomic_DNA"/>
</dbReference>
<feature type="transmembrane region" description="Helical" evidence="1">
    <location>
        <begin position="34"/>
        <end position="51"/>
    </location>
</feature>
<keyword evidence="1" id="KW-0812">Transmembrane</keyword>
<dbReference type="Proteomes" id="UP000199569">
    <property type="component" value="Unassembled WGS sequence"/>
</dbReference>
<evidence type="ECO:0000313" key="3">
    <source>
        <dbReference type="Proteomes" id="UP000199569"/>
    </source>
</evidence>
<keyword evidence="1" id="KW-1133">Transmembrane helix</keyword>
<dbReference type="Gene3D" id="1.20.1170.10">
    <property type="match status" value="1"/>
</dbReference>
<feature type="transmembrane region" description="Helical" evidence="1">
    <location>
        <begin position="57"/>
        <end position="75"/>
    </location>
</feature>
<reference evidence="3" key="1">
    <citation type="submission" date="2016-10" db="EMBL/GenBank/DDBJ databases">
        <authorList>
            <person name="Varghese N."/>
            <person name="Submissions S."/>
        </authorList>
    </citation>
    <scope>NUCLEOTIDE SEQUENCE [LARGE SCALE GENOMIC DNA]</scope>
    <source>
        <strain evidence="3">CGMCC 1.7666</strain>
    </source>
</reference>
<dbReference type="STRING" id="549386.SAMN02927923_04367"/>
<evidence type="ECO:0008006" key="4">
    <source>
        <dbReference type="Google" id="ProtNLM"/>
    </source>
</evidence>
<evidence type="ECO:0000256" key="1">
    <source>
        <dbReference type="SAM" id="Phobius"/>
    </source>
</evidence>
<evidence type="ECO:0000313" key="2">
    <source>
        <dbReference type="EMBL" id="SCZ12680.1"/>
    </source>
</evidence>
<accession>A0A1G5LKC5</accession>
<protein>
    <recommendedName>
        <fullName evidence="4">Holin-X, holin superfamily III</fullName>
    </recommendedName>
</protein>
<dbReference type="RefSeq" id="WP_091139455.1">
    <property type="nucleotide sequence ID" value="NZ_FMVJ01000019.1"/>
</dbReference>
<sequence>MIDFPQQIADLEAEIDALSDAGEQCRKSMIVAKMAVWAGVVLFAVALLGLIQFDATLLVVGIAALLAGAVFYGSSRSSLEEITRKIRASEARRAEMIDEMDLRIVEGQ</sequence>
<proteinExistence type="predicted"/>
<organism evidence="2 3">
    <name type="scientific">Microvirga guangxiensis</name>
    <dbReference type="NCBI Taxonomy" id="549386"/>
    <lineage>
        <taxon>Bacteria</taxon>
        <taxon>Pseudomonadati</taxon>
        <taxon>Pseudomonadota</taxon>
        <taxon>Alphaproteobacteria</taxon>
        <taxon>Hyphomicrobiales</taxon>
        <taxon>Methylobacteriaceae</taxon>
        <taxon>Microvirga</taxon>
    </lineage>
</organism>